<accession>A0ABT1JKN4</accession>
<reference evidence="2 3" key="2">
    <citation type="submission" date="2022-06" db="EMBL/GenBank/DDBJ databases">
        <title>Genomic Encyclopedia of Type Strains, Phase I: the one thousand microbial genomes (KMG-I) project.</title>
        <authorList>
            <person name="Kyrpides N."/>
        </authorList>
    </citation>
    <scope>NUCLEOTIDE SEQUENCE [LARGE SCALE GENOMIC DNA]</scope>
    <source>
        <strain evidence="2 3">DSM 43889</strain>
    </source>
</reference>
<reference evidence="2 3" key="1">
    <citation type="submission" date="2013-07" db="EMBL/GenBank/DDBJ databases">
        <authorList>
            <consortium name="DOE Joint Genome Institute"/>
            <person name="Reeve W."/>
            <person name="Huntemann M."/>
            <person name="Han J."/>
            <person name="Chen A."/>
            <person name="Kyrpides N."/>
            <person name="Mavromatis K."/>
            <person name="Markowitz V."/>
            <person name="Palaniappan K."/>
            <person name="Ivanova N."/>
            <person name="Schaumberg A."/>
            <person name="Pati A."/>
            <person name="Liolios K."/>
            <person name="Nordberg H.P."/>
            <person name="Cantor M.N."/>
            <person name="Hua S.X."/>
            <person name="Woyke T."/>
        </authorList>
    </citation>
    <scope>NUCLEOTIDE SEQUENCE [LARGE SCALE GENOMIC DNA]</scope>
    <source>
        <strain evidence="2 3">DSM 43889</strain>
    </source>
</reference>
<evidence type="ECO:0000313" key="3">
    <source>
        <dbReference type="Proteomes" id="UP000791080"/>
    </source>
</evidence>
<evidence type="ECO:0000313" key="2">
    <source>
        <dbReference type="EMBL" id="MCP2333069.1"/>
    </source>
</evidence>
<organism evidence="2 3">
    <name type="scientific">Actinoalloteichus caeruleus DSM 43889</name>
    <dbReference type="NCBI Taxonomy" id="1120930"/>
    <lineage>
        <taxon>Bacteria</taxon>
        <taxon>Bacillati</taxon>
        <taxon>Actinomycetota</taxon>
        <taxon>Actinomycetes</taxon>
        <taxon>Pseudonocardiales</taxon>
        <taxon>Pseudonocardiaceae</taxon>
        <taxon>Actinoalloteichus</taxon>
        <taxon>Actinoalloteichus cyanogriseus</taxon>
    </lineage>
</organism>
<feature type="region of interest" description="Disordered" evidence="1">
    <location>
        <begin position="38"/>
        <end position="73"/>
    </location>
</feature>
<sequence>MLTMAFTWTAVLLALGVLLLMALSPVLPDVAERQALRAEEKEERAARRATAERARRASRRPEALVLNGSLSTR</sequence>
<protein>
    <submittedName>
        <fullName evidence="2">Uncharacterized protein</fullName>
    </submittedName>
</protein>
<dbReference type="RefSeq" id="WP_026417920.1">
    <property type="nucleotide sequence ID" value="NZ_AUBJ02000001.1"/>
</dbReference>
<feature type="compositionally biased region" description="Basic and acidic residues" evidence="1">
    <location>
        <begin position="38"/>
        <end position="62"/>
    </location>
</feature>
<name>A0ABT1JKN4_ACTCY</name>
<comment type="caution">
    <text evidence="2">The sequence shown here is derived from an EMBL/GenBank/DDBJ whole genome shotgun (WGS) entry which is preliminary data.</text>
</comment>
<gene>
    <name evidence="2" type="ORF">G443_003339</name>
</gene>
<evidence type="ECO:0000256" key="1">
    <source>
        <dbReference type="SAM" id="MobiDB-lite"/>
    </source>
</evidence>
<dbReference type="EMBL" id="AUBJ02000001">
    <property type="protein sequence ID" value="MCP2333069.1"/>
    <property type="molecule type" value="Genomic_DNA"/>
</dbReference>
<proteinExistence type="predicted"/>
<dbReference type="Proteomes" id="UP000791080">
    <property type="component" value="Unassembled WGS sequence"/>
</dbReference>
<keyword evidence="3" id="KW-1185">Reference proteome</keyword>